<dbReference type="STRING" id="414778.BCM40_08425"/>
<protein>
    <submittedName>
        <fullName evidence="1">Transposase</fullName>
    </submittedName>
</protein>
<dbReference type="EMBL" id="CP016543">
    <property type="protein sequence ID" value="ANU23394.1"/>
    <property type="molecule type" value="Genomic_DNA"/>
</dbReference>
<evidence type="ECO:0000313" key="1">
    <source>
        <dbReference type="EMBL" id="ANU23394.1"/>
    </source>
</evidence>
<gene>
    <name evidence="1" type="ORF">BCM40_08425</name>
</gene>
<sequence length="117" mass="13365">MNEAFVKSLHEVIVKENLESYKDLYETAVVDAKTDPYYKEALNLYNSIPSEKRETLMKIIEQTMVDTISSMLGIIDGSIPVDDDDSVEPRLLLNSIDTEGELQDLFLEFVEELEDSK</sequence>
<dbReference type="OrthoDB" id="9154220at2"/>
<evidence type="ECO:0000313" key="2">
    <source>
        <dbReference type="Proteomes" id="UP000092495"/>
    </source>
</evidence>
<accession>A0A1C7EHG0</accession>
<organism evidence="1 2">
    <name type="scientific">Planococcus donghaensis</name>
    <dbReference type="NCBI Taxonomy" id="414778"/>
    <lineage>
        <taxon>Bacteria</taxon>
        <taxon>Bacillati</taxon>
        <taxon>Bacillota</taxon>
        <taxon>Bacilli</taxon>
        <taxon>Bacillales</taxon>
        <taxon>Caryophanaceae</taxon>
        <taxon>Planococcus</taxon>
    </lineage>
</organism>
<name>A0A1C7EHG0_9BACL</name>
<dbReference type="Proteomes" id="UP000092495">
    <property type="component" value="Chromosome"/>
</dbReference>
<dbReference type="AlphaFoldDB" id="A0A1C7EHG0"/>
<dbReference type="KEGG" id="pdg:BCM40_08425"/>
<keyword evidence="2" id="KW-1185">Reference proteome</keyword>
<reference evidence="1" key="1">
    <citation type="submission" date="2016-10" db="EMBL/GenBank/DDBJ databases">
        <authorList>
            <person name="See-Too W.S."/>
        </authorList>
    </citation>
    <scope>NUCLEOTIDE SEQUENCE</scope>
    <source>
        <strain evidence="1">DSM 22276</strain>
    </source>
</reference>
<dbReference type="RefSeq" id="WP_065526430.1">
    <property type="nucleotide sequence ID" value="NZ_CP016543.2"/>
</dbReference>
<proteinExistence type="predicted"/>